<dbReference type="AlphaFoldDB" id="A0A318RZE2"/>
<feature type="active site" description="Proton acceptor" evidence="3">
    <location>
        <position position="68"/>
    </location>
</feature>
<dbReference type="PANTHER" id="PTHR43213">
    <property type="entry name" value="BIFUNCTIONAL DTTP/UTP PYROPHOSPHATASE/METHYLTRANSFERASE PROTEIN-RELATED"/>
    <property type="match status" value="1"/>
</dbReference>
<dbReference type="InterPro" id="IPR003697">
    <property type="entry name" value="Maf-like"/>
</dbReference>
<comment type="subcellular location">
    <subcellularLocation>
        <location evidence="3">Cytoplasm</location>
    </subcellularLocation>
</comment>
<dbReference type="RefSeq" id="WP_110888808.1">
    <property type="nucleotide sequence ID" value="NZ_QJSX01000026.1"/>
</dbReference>
<dbReference type="SUPFAM" id="SSF52972">
    <property type="entry name" value="ITPase-like"/>
    <property type="match status" value="1"/>
</dbReference>
<keyword evidence="5" id="KW-1185">Reference proteome</keyword>
<dbReference type="Proteomes" id="UP000248326">
    <property type="component" value="Unassembled WGS sequence"/>
</dbReference>
<proteinExistence type="inferred from homology"/>
<feature type="site" description="Important for substrate specificity" evidence="3">
    <location>
        <position position="69"/>
    </location>
</feature>
<dbReference type="HAMAP" id="MF_00528">
    <property type="entry name" value="Maf"/>
    <property type="match status" value="1"/>
</dbReference>
<feature type="site" description="Important for substrate specificity" evidence="3">
    <location>
        <position position="12"/>
    </location>
</feature>
<dbReference type="GO" id="GO:0036218">
    <property type="term" value="F:dTTP diphosphatase activity"/>
    <property type="evidence" value="ECO:0007669"/>
    <property type="project" value="RHEA"/>
</dbReference>
<organism evidence="4 5">
    <name type="scientific">Deinococcus yavapaiensis KR-236</name>
    <dbReference type="NCBI Taxonomy" id="694435"/>
    <lineage>
        <taxon>Bacteria</taxon>
        <taxon>Thermotogati</taxon>
        <taxon>Deinococcota</taxon>
        <taxon>Deinococci</taxon>
        <taxon>Deinococcales</taxon>
        <taxon>Deinococcaceae</taxon>
        <taxon>Deinococcus</taxon>
    </lineage>
</organism>
<gene>
    <name evidence="4" type="ORF">DES52_12630</name>
</gene>
<name>A0A318RZE2_9DEIO</name>
<dbReference type="OrthoDB" id="9807767at2"/>
<dbReference type="PANTHER" id="PTHR43213:SF5">
    <property type="entry name" value="BIFUNCTIONAL DTTP_UTP PYROPHOSPHATASE_METHYLTRANSFERASE PROTEIN-RELATED"/>
    <property type="match status" value="1"/>
</dbReference>
<dbReference type="GO" id="GO:0036221">
    <property type="term" value="F:UTP diphosphatase activity"/>
    <property type="evidence" value="ECO:0007669"/>
    <property type="project" value="RHEA"/>
</dbReference>
<sequence>MTDLVLASQSPRRRDLLSRLGVTFRVVTAHTEEVSTFEDPADVARDLALQKARAVKALAPHAVVIASDTLVALDGEILGKPVDEAQNAAYVRKLAGRTHAVFTGVAVLGAAQEARVEMTRVTFRDLTDAEVAWYARSGEGLDKAGGYGIQELGLALVARVEGDYSNVVGFPLPLVIDLLRRAGVEVLA</sequence>
<reference evidence="4 5" key="1">
    <citation type="submission" date="2018-06" db="EMBL/GenBank/DDBJ databases">
        <title>Genomic Encyclopedia of Type Strains, Phase IV (KMG-IV): sequencing the most valuable type-strain genomes for metagenomic binning, comparative biology and taxonomic classification.</title>
        <authorList>
            <person name="Goeker M."/>
        </authorList>
    </citation>
    <scope>NUCLEOTIDE SEQUENCE [LARGE SCALE GENOMIC DNA]</scope>
    <source>
        <strain evidence="4 5">DSM 18048</strain>
    </source>
</reference>
<evidence type="ECO:0000313" key="4">
    <source>
        <dbReference type="EMBL" id="PYE48964.1"/>
    </source>
</evidence>
<evidence type="ECO:0000313" key="5">
    <source>
        <dbReference type="Proteomes" id="UP000248326"/>
    </source>
</evidence>
<comment type="caution">
    <text evidence="3">Lacks conserved residue(s) required for the propagation of feature annotation.</text>
</comment>
<dbReference type="NCBIfam" id="TIGR00172">
    <property type="entry name" value="maf"/>
    <property type="match status" value="1"/>
</dbReference>
<evidence type="ECO:0000256" key="2">
    <source>
        <dbReference type="ARBA" id="ARBA00022801"/>
    </source>
</evidence>
<dbReference type="Gene3D" id="3.90.950.10">
    <property type="match status" value="1"/>
</dbReference>
<comment type="function">
    <text evidence="3">Nucleoside triphosphate pyrophosphatase that hydrolyzes dTTP and UTP. May have a dual role in cell division arrest and in preventing the incorporation of modified nucleotides into cellular nucleic acids.</text>
</comment>
<evidence type="ECO:0000256" key="3">
    <source>
        <dbReference type="HAMAP-Rule" id="MF_00528"/>
    </source>
</evidence>
<feature type="site" description="Important for substrate specificity" evidence="3">
    <location>
        <position position="150"/>
    </location>
</feature>
<dbReference type="EMBL" id="QJSX01000026">
    <property type="protein sequence ID" value="PYE48964.1"/>
    <property type="molecule type" value="Genomic_DNA"/>
</dbReference>
<dbReference type="InterPro" id="IPR029001">
    <property type="entry name" value="ITPase-like_fam"/>
</dbReference>
<dbReference type="CDD" id="cd00555">
    <property type="entry name" value="Maf"/>
    <property type="match status" value="1"/>
</dbReference>
<evidence type="ECO:0000256" key="1">
    <source>
        <dbReference type="ARBA" id="ARBA00001968"/>
    </source>
</evidence>
<protein>
    <recommendedName>
        <fullName evidence="3">dTTP/UTP pyrophosphatase</fullName>
        <shortName evidence="3">dTTPase/UTPase</shortName>
        <ecNumber evidence="3">3.6.1.9</ecNumber>
    </recommendedName>
    <alternativeName>
        <fullName evidence="3">Nucleoside triphosphate pyrophosphatase</fullName>
    </alternativeName>
    <alternativeName>
        <fullName evidence="3">Nucleotide pyrophosphatase</fullName>
        <shortName evidence="3">Nucleotide PPase</shortName>
    </alternativeName>
</protein>
<keyword evidence="3" id="KW-0963">Cytoplasm</keyword>
<dbReference type="GO" id="GO:0009117">
    <property type="term" value="P:nucleotide metabolic process"/>
    <property type="evidence" value="ECO:0007669"/>
    <property type="project" value="UniProtKB-KW"/>
</dbReference>
<dbReference type="EC" id="3.6.1.9" evidence="3"/>
<keyword evidence="3" id="KW-0546">Nucleotide metabolism</keyword>
<comment type="similarity">
    <text evidence="3">Belongs to the Maf family. YhdE subfamily.</text>
</comment>
<accession>A0A318RZE2</accession>
<dbReference type="GO" id="GO:0005737">
    <property type="term" value="C:cytoplasm"/>
    <property type="evidence" value="ECO:0007669"/>
    <property type="project" value="UniProtKB-SubCell"/>
</dbReference>
<comment type="catalytic activity">
    <reaction evidence="3">
        <text>dTTP + H2O = dTMP + diphosphate + H(+)</text>
        <dbReference type="Rhea" id="RHEA:28534"/>
        <dbReference type="ChEBI" id="CHEBI:15377"/>
        <dbReference type="ChEBI" id="CHEBI:15378"/>
        <dbReference type="ChEBI" id="CHEBI:33019"/>
        <dbReference type="ChEBI" id="CHEBI:37568"/>
        <dbReference type="ChEBI" id="CHEBI:63528"/>
        <dbReference type="EC" id="3.6.1.9"/>
    </reaction>
</comment>
<keyword evidence="2 3" id="KW-0378">Hydrolase</keyword>
<dbReference type="Pfam" id="PF02545">
    <property type="entry name" value="Maf"/>
    <property type="match status" value="1"/>
</dbReference>
<comment type="caution">
    <text evidence="4">The sequence shown here is derived from an EMBL/GenBank/DDBJ whole genome shotgun (WGS) entry which is preliminary data.</text>
</comment>
<dbReference type="PIRSF" id="PIRSF006305">
    <property type="entry name" value="Maf"/>
    <property type="match status" value="1"/>
</dbReference>
<comment type="cofactor">
    <cofactor evidence="1 3">
        <name>a divalent metal cation</name>
        <dbReference type="ChEBI" id="CHEBI:60240"/>
    </cofactor>
</comment>
<comment type="catalytic activity">
    <reaction evidence="3">
        <text>UTP + H2O = UMP + diphosphate + H(+)</text>
        <dbReference type="Rhea" id="RHEA:29395"/>
        <dbReference type="ChEBI" id="CHEBI:15377"/>
        <dbReference type="ChEBI" id="CHEBI:15378"/>
        <dbReference type="ChEBI" id="CHEBI:33019"/>
        <dbReference type="ChEBI" id="CHEBI:46398"/>
        <dbReference type="ChEBI" id="CHEBI:57865"/>
        <dbReference type="EC" id="3.6.1.9"/>
    </reaction>
</comment>